<evidence type="ECO:0000256" key="3">
    <source>
        <dbReference type="SAM" id="SignalP"/>
    </source>
</evidence>
<evidence type="ECO:0000256" key="2">
    <source>
        <dbReference type="SAM" id="MobiDB-lite"/>
    </source>
</evidence>
<evidence type="ECO:0000313" key="4">
    <source>
        <dbReference type="EMBL" id="WTW59776.1"/>
    </source>
</evidence>
<dbReference type="CDD" id="cd00413">
    <property type="entry name" value="Glyco_hydrolase_16"/>
    <property type="match status" value="1"/>
</dbReference>
<dbReference type="SUPFAM" id="SSF69318">
    <property type="entry name" value="Integrin alpha N-terminal domain"/>
    <property type="match status" value="1"/>
</dbReference>
<protein>
    <submittedName>
        <fullName evidence="4">FG-GAP-like repeat-containing protein</fullName>
    </submittedName>
</protein>
<keyword evidence="1 3" id="KW-0732">Signal</keyword>
<dbReference type="EMBL" id="CP108318">
    <property type="protein sequence ID" value="WTW59776.1"/>
    <property type="molecule type" value="Genomic_DNA"/>
</dbReference>
<dbReference type="InterPro" id="IPR028994">
    <property type="entry name" value="Integrin_alpha_N"/>
</dbReference>
<sequence>MDHVHFRERTGRRRRAFLGTAFLALAATVLGTVDAVASTALSAAPDAQSAATTAPPSSGTLFDDFNYTGPDDPRLVAHGWTLRGESGGPGPIGAKWSPNAVSFPADSTAQGGRAMQLRASTDGTAAGTVQAQVSTAQRKFYSGTYAARVFFTDRPTAGDSGGRPVDHPVQTFYTITPENPLYSELDHEYLPNGGWGAPGSSHFTTAWHDTEPADKETYNQDNAVNSLQGWHTLQMTAVNGEVDFYLDGRKYFSPSSKYAPREPMTLNFNEWFIDLVSPGQTRTWDQRVNWVYYNDSGAQTPAQVDAAVNGYYASGTHFVDTVPKKTPANDYDGDGVGDLSLLYDYGTGSASGCAQSESARRTALFGLSGKADRSGGLGGINPLSDSPCEAVSPKFVTSGDFNGDGKGDVAAFYDYGSTGSTCSTANHVAVVEWLADPKGTGTLQAPKRVWESTCWGGGTSFMESGDFNGDGKSDLTLLYDYGAGHVRLFTLTADGNGGGGFGGVVSQWDGSRWGTGTKFLTTGDFNGDGKSDIALFYDYGAAGATCKGDAHQSISTLTANSNGNGGFNNGGSPAKVWESTCWGGGTAFFNSGDFNGDGKSDLALLYDYGAGNVSLLTLNANPNGDGRFGGLVPRWDGTRWGAGTKFMTTGDYNGDGKSDIALFKDYGATGATCAGNAHQAISTLIADPYGTGALHGPAIAWESTCWGGGTAFMN</sequence>
<proteinExistence type="predicted"/>
<dbReference type="AlphaFoldDB" id="A0AAU2UX70"/>
<name>A0AAU2UX70_9ACTN</name>
<organism evidence="4">
    <name type="scientific">Streptomyces sp. NBC_00003</name>
    <dbReference type="NCBI Taxonomy" id="2903608"/>
    <lineage>
        <taxon>Bacteria</taxon>
        <taxon>Bacillati</taxon>
        <taxon>Actinomycetota</taxon>
        <taxon>Actinomycetes</taxon>
        <taxon>Kitasatosporales</taxon>
        <taxon>Streptomycetaceae</taxon>
        <taxon>Streptomyces</taxon>
    </lineage>
</organism>
<dbReference type="InterPro" id="IPR013517">
    <property type="entry name" value="FG-GAP"/>
</dbReference>
<feature type="signal peptide" evidence="3">
    <location>
        <begin position="1"/>
        <end position="26"/>
    </location>
</feature>
<accession>A0AAU2UX70</accession>
<gene>
    <name evidence="4" type="ORF">OG549_03435</name>
</gene>
<dbReference type="SUPFAM" id="SSF49899">
    <property type="entry name" value="Concanavalin A-like lectins/glucanases"/>
    <property type="match status" value="1"/>
</dbReference>
<dbReference type="PANTHER" id="PTHR46580">
    <property type="entry name" value="SENSOR KINASE-RELATED"/>
    <property type="match status" value="1"/>
</dbReference>
<reference evidence="4" key="1">
    <citation type="submission" date="2022-10" db="EMBL/GenBank/DDBJ databases">
        <title>The complete genomes of actinobacterial strains from the NBC collection.</title>
        <authorList>
            <person name="Joergensen T.S."/>
            <person name="Alvarez Arevalo M."/>
            <person name="Sterndorff E.B."/>
            <person name="Faurdal D."/>
            <person name="Vuksanovic O."/>
            <person name="Mourched A.-S."/>
            <person name="Charusanti P."/>
            <person name="Shaw S."/>
            <person name="Blin K."/>
            <person name="Weber T."/>
        </authorList>
    </citation>
    <scope>NUCLEOTIDE SEQUENCE</scope>
    <source>
        <strain evidence="4">NBC_00003</strain>
    </source>
</reference>
<dbReference type="InterPro" id="IPR013320">
    <property type="entry name" value="ConA-like_dom_sf"/>
</dbReference>
<feature type="compositionally biased region" description="Low complexity" evidence="2">
    <location>
        <begin position="44"/>
        <end position="60"/>
    </location>
</feature>
<dbReference type="Pfam" id="PF13517">
    <property type="entry name" value="FG-GAP_3"/>
    <property type="match status" value="1"/>
</dbReference>
<evidence type="ECO:0000256" key="1">
    <source>
        <dbReference type="ARBA" id="ARBA00022729"/>
    </source>
</evidence>
<dbReference type="Gene3D" id="2.40.128.340">
    <property type="match status" value="4"/>
</dbReference>
<feature type="region of interest" description="Disordered" evidence="2">
    <location>
        <begin position="44"/>
        <end position="65"/>
    </location>
</feature>
<feature type="chain" id="PRO_5043614826" evidence="3">
    <location>
        <begin position="27"/>
        <end position="714"/>
    </location>
</feature>
<dbReference type="Gene3D" id="2.60.120.200">
    <property type="match status" value="1"/>
</dbReference>